<accession>A0A2V4DRS9</accession>
<dbReference type="Pfam" id="PF03212">
    <property type="entry name" value="Pertactin"/>
    <property type="match status" value="1"/>
</dbReference>
<dbReference type="Gene3D" id="2.160.20.20">
    <property type="match status" value="1"/>
</dbReference>
<evidence type="ECO:0000313" key="3">
    <source>
        <dbReference type="EMBL" id="PXY90371.1"/>
    </source>
</evidence>
<dbReference type="InterPro" id="IPR036709">
    <property type="entry name" value="Autotransporte_beta_dom_sf"/>
</dbReference>
<dbReference type="PRINTS" id="PR01484">
    <property type="entry name" value="PRTACTNFAMLY"/>
</dbReference>
<dbReference type="SUPFAM" id="SSF51126">
    <property type="entry name" value="Pectin lyase-like"/>
    <property type="match status" value="1"/>
</dbReference>
<dbReference type="PANTHER" id="PTHR35037">
    <property type="entry name" value="C-TERMINAL REGION OF AIDA-LIKE PROTEIN"/>
    <property type="match status" value="1"/>
</dbReference>
<name>A0A2V4DRS9_9GAMM</name>
<dbReference type="InterPro" id="IPR051551">
    <property type="entry name" value="Autotransporter_adhesion"/>
</dbReference>
<dbReference type="OrthoDB" id="7052171at2"/>
<dbReference type="InterPro" id="IPR011050">
    <property type="entry name" value="Pectin_lyase_fold/virulence"/>
</dbReference>
<keyword evidence="1" id="KW-0732">Signal</keyword>
<dbReference type="AlphaFoldDB" id="A0A2V4DRS9"/>
<dbReference type="PROSITE" id="PS51208">
    <property type="entry name" value="AUTOTRANSPORTER"/>
    <property type="match status" value="1"/>
</dbReference>
<gene>
    <name evidence="3" type="ORF">DKK78_08225</name>
</gene>
<dbReference type="Proteomes" id="UP000247673">
    <property type="component" value="Unassembled WGS sequence"/>
</dbReference>
<dbReference type="NCBIfam" id="TIGR01414">
    <property type="entry name" value="autotrans_barl"/>
    <property type="match status" value="1"/>
</dbReference>
<keyword evidence="4" id="KW-1185">Reference proteome</keyword>
<organism evidence="3 4">
    <name type="scientific">Gilliamella apis</name>
    <dbReference type="NCBI Taxonomy" id="1970738"/>
    <lineage>
        <taxon>Bacteria</taxon>
        <taxon>Pseudomonadati</taxon>
        <taxon>Pseudomonadota</taxon>
        <taxon>Gammaproteobacteria</taxon>
        <taxon>Orbales</taxon>
        <taxon>Orbaceae</taxon>
        <taxon>Gilliamella</taxon>
    </lineage>
</organism>
<comment type="caution">
    <text evidence="3">The sequence shown here is derived from an EMBL/GenBank/DDBJ whole genome shotgun (WGS) entry which is preliminary data.</text>
</comment>
<dbReference type="EMBL" id="QGLO01000006">
    <property type="protein sequence ID" value="PXY90371.1"/>
    <property type="molecule type" value="Genomic_DNA"/>
</dbReference>
<evidence type="ECO:0000259" key="2">
    <source>
        <dbReference type="PROSITE" id="PS51208"/>
    </source>
</evidence>
<evidence type="ECO:0000313" key="4">
    <source>
        <dbReference type="Proteomes" id="UP000247673"/>
    </source>
</evidence>
<sequence length="839" mass="91288">MNRNYNKYGGFVLNSNSNKINLLVKLTFGTCLITSNFSNALTIIDANNIGEYTEKGIAVTTDDIVIQNLTDSSLPHINLAKNKISAIKSQVAGKKITIDSGLDEFVIQTNGTGNYNSAFNIHAHSGGKVDVLSDIRLNVQDGTGIYLASGGKGNFAKKVIIDGTGVANHSFIGIRAYNGSNIIKTDGNFDGEVIIQSIGDSSYGILSLLNNNPNAIGINLNFNDKVTINMTGANSVGVSAQEQVGANPNADSVINFNNGLDVITANGNAIEMEQSAGKISINSGTNTNNIVSVNHNSHKAIYANTGQVTVQGKSYIKGDIYAKDKGQIDLDLTDGSLLLTAINNALNETPEEKGNINVTMTGSQSQWRMTDSSYIDSLILNNNAKISFGYDYETPNRINNLNGSNSMLLTANSLSGNGLFELRTSLGNNFANDLIKITGSLQATGEHNISIKDDYTGSAMVNGNEKMTLVETEGGGAKFNLISPSIDIGPYQFNKLTKVTNERNNGSEDWVLSATNSESANPIKPSKPHLTNTAQNAANILNSNYLLSYIETQTLHQRMGKLRRNETVAGDAWGHIYSGKLSSFNDNRLSDFAMNYYGLQLGIDRRIEDNRQDVYYGFMGGYSRGNIDHHVGDGNTTGYYAAIYGTILDQSGLYIDALAKYMIMKNKFNTTTGGGYLVKGDGNTNGVSIGIEVGQRFYLSPALNSNQGWYIEPQTQLTYSRQGSTVIKATNGLRTELNSYNSLHSRASIILGNNFSQDNNIIDVYLKTGYVKEFAGQTSYVFNHTAKEKYDFAGNWWDNGIGVNMQFNNHHNIYADVVYSLGNKFDQKQVNMGYRYSFS</sequence>
<dbReference type="Pfam" id="PF03797">
    <property type="entry name" value="Autotransporter"/>
    <property type="match status" value="1"/>
</dbReference>
<protein>
    <recommendedName>
        <fullName evidence="2">Autotransporter domain-containing protein</fullName>
    </recommendedName>
</protein>
<proteinExistence type="predicted"/>
<feature type="domain" description="Autotransporter" evidence="2">
    <location>
        <begin position="565"/>
        <end position="838"/>
    </location>
</feature>
<dbReference type="PANTHER" id="PTHR35037:SF7">
    <property type="entry name" value="AUTOTRANSPORTER"/>
    <property type="match status" value="1"/>
</dbReference>
<dbReference type="InterPro" id="IPR003991">
    <property type="entry name" value="Pertactin_virulence_factor"/>
</dbReference>
<dbReference type="GO" id="GO:0019867">
    <property type="term" value="C:outer membrane"/>
    <property type="evidence" value="ECO:0007669"/>
    <property type="project" value="InterPro"/>
</dbReference>
<evidence type="ECO:0000256" key="1">
    <source>
        <dbReference type="ARBA" id="ARBA00022729"/>
    </source>
</evidence>
<dbReference type="SMART" id="SM00869">
    <property type="entry name" value="Autotransporter"/>
    <property type="match status" value="1"/>
</dbReference>
<reference evidence="3 4" key="1">
    <citation type="submission" date="2018-05" db="EMBL/GenBank/DDBJ databases">
        <title>Reference genomes for bee gut microbiota database.</title>
        <authorList>
            <person name="Ellegaard K.M."/>
        </authorList>
    </citation>
    <scope>NUCLEOTIDE SEQUENCE [LARGE SCALE GENOMIC DNA]</scope>
    <source>
        <strain evidence="3 4">ESL0172</strain>
    </source>
</reference>
<dbReference type="InterPro" id="IPR012332">
    <property type="entry name" value="Autotransporter_pectin_lyase_C"/>
</dbReference>
<dbReference type="SUPFAM" id="SSF103515">
    <property type="entry name" value="Autotransporter"/>
    <property type="match status" value="1"/>
</dbReference>
<dbReference type="InterPro" id="IPR005546">
    <property type="entry name" value="Autotransporte_beta"/>
</dbReference>
<dbReference type="InterPro" id="IPR006315">
    <property type="entry name" value="OM_autotransptr_brl_dom"/>
</dbReference>
<dbReference type="InterPro" id="IPR004899">
    <property type="entry name" value="Pertactin_central"/>
</dbReference>
<dbReference type="Gene3D" id="2.40.128.130">
    <property type="entry name" value="Autotransporter beta-domain"/>
    <property type="match status" value="1"/>
</dbReference>